<proteinExistence type="predicted"/>
<dbReference type="InterPro" id="IPR008042">
    <property type="entry name" value="Retrotrans_Pao"/>
</dbReference>
<protein>
    <submittedName>
        <fullName evidence="1">Uncharacterized protein</fullName>
    </submittedName>
</protein>
<reference evidence="1" key="1">
    <citation type="submission" date="2020-08" db="EMBL/GenBank/DDBJ databases">
        <title>Multicomponent nature underlies the extraordinary mechanical properties of spider dragline silk.</title>
        <authorList>
            <person name="Kono N."/>
            <person name="Nakamura H."/>
            <person name="Mori M."/>
            <person name="Yoshida Y."/>
            <person name="Ohtoshi R."/>
            <person name="Malay A.D."/>
            <person name="Moran D.A.P."/>
            <person name="Tomita M."/>
            <person name="Numata K."/>
            <person name="Arakawa K."/>
        </authorList>
    </citation>
    <scope>NUCLEOTIDE SEQUENCE</scope>
</reference>
<name>A0A8X6TAZ4_NEPPI</name>
<dbReference type="Proteomes" id="UP000887013">
    <property type="component" value="Unassembled WGS sequence"/>
</dbReference>
<comment type="caution">
    <text evidence="1">The sequence shown here is derived from an EMBL/GenBank/DDBJ whole genome shotgun (WGS) entry which is preliminary data.</text>
</comment>
<organism evidence="1 2">
    <name type="scientific">Nephila pilipes</name>
    <name type="common">Giant wood spider</name>
    <name type="synonym">Nephila maculata</name>
    <dbReference type="NCBI Taxonomy" id="299642"/>
    <lineage>
        <taxon>Eukaryota</taxon>
        <taxon>Metazoa</taxon>
        <taxon>Ecdysozoa</taxon>
        <taxon>Arthropoda</taxon>
        <taxon>Chelicerata</taxon>
        <taxon>Arachnida</taxon>
        <taxon>Araneae</taxon>
        <taxon>Araneomorphae</taxon>
        <taxon>Entelegynae</taxon>
        <taxon>Araneoidea</taxon>
        <taxon>Nephilidae</taxon>
        <taxon>Nephila</taxon>
    </lineage>
</organism>
<dbReference type="PANTHER" id="PTHR47331">
    <property type="entry name" value="PHD-TYPE DOMAIN-CONTAINING PROTEIN"/>
    <property type="match status" value="1"/>
</dbReference>
<dbReference type="EMBL" id="BMAW01100526">
    <property type="protein sequence ID" value="GFS95386.1"/>
    <property type="molecule type" value="Genomic_DNA"/>
</dbReference>
<evidence type="ECO:0000313" key="2">
    <source>
        <dbReference type="Proteomes" id="UP000887013"/>
    </source>
</evidence>
<sequence length="128" mass="14639">MPLASSTSQNRRFVKINFIGLRTRDAPLVNISIPRSELSACCIGARYGSKIVADLGIQNANIFNWMDSMTLLSWIRCDINWGKIVYERVLEIKIITWVYAWHHIVGKLNVANLPSRGCSSEQFLKLKW</sequence>
<dbReference type="AlphaFoldDB" id="A0A8X6TAZ4"/>
<accession>A0A8X6TAZ4</accession>
<dbReference type="Pfam" id="PF05380">
    <property type="entry name" value="Peptidase_A17"/>
    <property type="match status" value="1"/>
</dbReference>
<evidence type="ECO:0000313" key="1">
    <source>
        <dbReference type="EMBL" id="GFS95386.1"/>
    </source>
</evidence>
<keyword evidence="2" id="KW-1185">Reference proteome</keyword>
<gene>
    <name evidence="1" type="primary">AVEN_188314_1</name>
    <name evidence="1" type="ORF">NPIL_598811</name>
</gene>